<dbReference type="Pfam" id="PF06707">
    <property type="entry name" value="DUF1194"/>
    <property type="match status" value="1"/>
</dbReference>
<dbReference type="Proteomes" id="UP001223743">
    <property type="component" value="Unassembled WGS sequence"/>
</dbReference>
<dbReference type="Gene3D" id="3.40.50.410">
    <property type="entry name" value="von Willebrand factor, type A domain"/>
    <property type="match status" value="1"/>
</dbReference>
<gene>
    <name evidence="2" type="ORF">QO015_003962</name>
</gene>
<reference evidence="2 3" key="1">
    <citation type="submission" date="2023-07" db="EMBL/GenBank/DDBJ databases">
        <title>Genomic Encyclopedia of Type Strains, Phase IV (KMG-IV): sequencing the most valuable type-strain genomes for metagenomic binning, comparative biology and taxonomic classification.</title>
        <authorList>
            <person name="Goeker M."/>
        </authorList>
    </citation>
    <scope>NUCLEOTIDE SEQUENCE [LARGE SCALE GENOMIC DNA]</scope>
    <source>
        <strain evidence="2 3">B1-1</strain>
    </source>
</reference>
<organism evidence="2 3">
    <name type="scientific">Kaistia geumhonensis</name>
    <dbReference type="NCBI Taxonomy" id="410839"/>
    <lineage>
        <taxon>Bacteria</taxon>
        <taxon>Pseudomonadati</taxon>
        <taxon>Pseudomonadota</taxon>
        <taxon>Alphaproteobacteria</taxon>
        <taxon>Hyphomicrobiales</taxon>
        <taxon>Kaistiaceae</taxon>
        <taxon>Kaistia</taxon>
    </lineage>
</organism>
<dbReference type="InterPro" id="IPR010607">
    <property type="entry name" value="DUF1194"/>
</dbReference>
<feature type="chain" id="PRO_5046942940" description="DUF1194 domain-containing protein" evidence="1">
    <location>
        <begin position="23"/>
        <end position="265"/>
    </location>
</feature>
<sequence length="265" mass="27886">MASFLCLLAILAALASASPARAADDAVDVELVLAVDVSRSMDVGERELQRQGYRAALRHPDVIGAIRSGLHGRIALTYVEWSGPGSESVVVPWRLVEDEASAAGFASAIGPADPSGRFGTSISSILIFAATLFENNGFAGERLVIDVSGDGPNNSGLPVEPARDAVLARGIVVNGLPIVLRPGGGFSRFDIADLDLYYRDCVVGGPGAFTITVTSTDEFETAIRRKLIQEIAATKPRLMLAAADAATGGSDCMIGERLRQNWMGR</sequence>
<dbReference type="InterPro" id="IPR036465">
    <property type="entry name" value="vWFA_dom_sf"/>
</dbReference>
<name>A0ABU0MBK5_9HYPH</name>
<protein>
    <recommendedName>
        <fullName evidence="4">DUF1194 domain-containing protein</fullName>
    </recommendedName>
</protein>
<evidence type="ECO:0008006" key="4">
    <source>
        <dbReference type="Google" id="ProtNLM"/>
    </source>
</evidence>
<evidence type="ECO:0000313" key="2">
    <source>
        <dbReference type="EMBL" id="MDQ0518349.1"/>
    </source>
</evidence>
<feature type="signal peptide" evidence="1">
    <location>
        <begin position="1"/>
        <end position="22"/>
    </location>
</feature>
<comment type="caution">
    <text evidence="2">The sequence shown here is derived from an EMBL/GenBank/DDBJ whole genome shotgun (WGS) entry which is preliminary data.</text>
</comment>
<proteinExistence type="predicted"/>
<evidence type="ECO:0000256" key="1">
    <source>
        <dbReference type="SAM" id="SignalP"/>
    </source>
</evidence>
<dbReference type="RefSeq" id="WP_266283837.1">
    <property type="nucleotide sequence ID" value="NZ_JAPKNF010000003.1"/>
</dbReference>
<accession>A0ABU0MBK5</accession>
<dbReference type="SUPFAM" id="SSF53300">
    <property type="entry name" value="vWA-like"/>
    <property type="match status" value="1"/>
</dbReference>
<keyword evidence="3" id="KW-1185">Reference proteome</keyword>
<evidence type="ECO:0000313" key="3">
    <source>
        <dbReference type="Proteomes" id="UP001223743"/>
    </source>
</evidence>
<keyword evidence="1" id="KW-0732">Signal</keyword>
<dbReference type="EMBL" id="JAUSWJ010000001">
    <property type="protein sequence ID" value="MDQ0518349.1"/>
    <property type="molecule type" value="Genomic_DNA"/>
</dbReference>